<proteinExistence type="predicted"/>
<evidence type="ECO:0000256" key="1">
    <source>
        <dbReference type="SAM" id="MobiDB-lite"/>
    </source>
</evidence>
<sequence length="285" mass="32229">MLSRMMDQPFTSYLGDENSGIPSFPNQNLPPHSWQQPQSLPPHSFQPNGAGTSFGDGSVSSNHNHHNQQQQVAPPPVPLSRTILRPVDQNCDEGDAGVWKASIRHATKQCGHGPEVKQYGAFNFRNVISKIRNAALKTRLQAMDPTSDNYGAMRLAARDWHTYVRENMSKKCFGQYGEGKAAERVPKIRLRLFAGLLWPGRSVGETELRRAALMRYVRFHHFDPESNVSRKGFWKKLNTELVRVDSMASEAKERYFMELIRTDEANFTELLEENEANEANSGEDA</sequence>
<name>A0A1Y2CNT5_9FUNG</name>
<keyword evidence="3" id="KW-1185">Reference proteome</keyword>
<feature type="compositionally biased region" description="Polar residues" evidence="1">
    <location>
        <begin position="20"/>
        <end position="38"/>
    </location>
</feature>
<feature type="region of interest" description="Disordered" evidence="1">
    <location>
        <begin position="1"/>
        <end position="82"/>
    </location>
</feature>
<comment type="caution">
    <text evidence="2">The sequence shown here is derived from an EMBL/GenBank/DDBJ whole genome shotgun (WGS) entry which is preliminary data.</text>
</comment>
<protein>
    <submittedName>
        <fullName evidence="2">Uncharacterized protein</fullName>
    </submittedName>
</protein>
<gene>
    <name evidence="2" type="ORF">BCR33DRAFT_763765</name>
</gene>
<organism evidence="2 3">
    <name type="scientific">Rhizoclosmatium globosum</name>
    <dbReference type="NCBI Taxonomy" id="329046"/>
    <lineage>
        <taxon>Eukaryota</taxon>
        <taxon>Fungi</taxon>
        <taxon>Fungi incertae sedis</taxon>
        <taxon>Chytridiomycota</taxon>
        <taxon>Chytridiomycota incertae sedis</taxon>
        <taxon>Chytridiomycetes</taxon>
        <taxon>Chytridiales</taxon>
        <taxon>Chytriomycetaceae</taxon>
        <taxon>Rhizoclosmatium</taxon>
    </lineage>
</organism>
<evidence type="ECO:0000313" key="2">
    <source>
        <dbReference type="EMBL" id="ORY48691.1"/>
    </source>
</evidence>
<dbReference type="AlphaFoldDB" id="A0A1Y2CNT5"/>
<dbReference type="Proteomes" id="UP000193642">
    <property type="component" value="Unassembled WGS sequence"/>
</dbReference>
<reference evidence="2 3" key="1">
    <citation type="submission" date="2016-07" db="EMBL/GenBank/DDBJ databases">
        <title>Pervasive Adenine N6-methylation of Active Genes in Fungi.</title>
        <authorList>
            <consortium name="DOE Joint Genome Institute"/>
            <person name="Mondo S.J."/>
            <person name="Dannebaum R.O."/>
            <person name="Kuo R.C."/>
            <person name="Labutti K."/>
            <person name="Haridas S."/>
            <person name="Kuo A."/>
            <person name="Salamov A."/>
            <person name="Ahrendt S.R."/>
            <person name="Lipzen A."/>
            <person name="Sullivan W."/>
            <person name="Andreopoulos W.B."/>
            <person name="Clum A."/>
            <person name="Lindquist E."/>
            <person name="Daum C."/>
            <person name="Ramamoorthy G.K."/>
            <person name="Gryganskyi A."/>
            <person name="Culley D."/>
            <person name="Magnuson J.K."/>
            <person name="James T.Y."/>
            <person name="O'Malley M.A."/>
            <person name="Stajich J.E."/>
            <person name="Spatafora J.W."/>
            <person name="Visel A."/>
            <person name="Grigoriev I.V."/>
        </authorList>
    </citation>
    <scope>NUCLEOTIDE SEQUENCE [LARGE SCALE GENOMIC DNA]</scope>
    <source>
        <strain evidence="2 3">JEL800</strain>
    </source>
</reference>
<feature type="compositionally biased region" description="Low complexity" evidence="1">
    <location>
        <begin position="58"/>
        <end position="72"/>
    </location>
</feature>
<evidence type="ECO:0000313" key="3">
    <source>
        <dbReference type="Proteomes" id="UP000193642"/>
    </source>
</evidence>
<accession>A0A1Y2CNT5</accession>
<dbReference type="EMBL" id="MCGO01000011">
    <property type="protein sequence ID" value="ORY48691.1"/>
    <property type="molecule type" value="Genomic_DNA"/>
</dbReference>